<dbReference type="PANTHER" id="PTHR15020">
    <property type="entry name" value="FLAVIN REDUCTASE-RELATED"/>
    <property type="match status" value="1"/>
</dbReference>
<gene>
    <name evidence="3" type="ORF">AXF14_01060</name>
</gene>
<evidence type="ECO:0000313" key="4">
    <source>
        <dbReference type="Proteomes" id="UP000065220"/>
    </source>
</evidence>
<dbReference type="InterPro" id="IPR016040">
    <property type="entry name" value="NAD(P)-bd_dom"/>
</dbReference>
<dbReference type="InterPro" id="IPR036291">
    <property type="entry name" value="NAD(P)-bd_dom_sf"/>
</dbReference>
<dbReference type="OrthoDB" id="3250520at2"/>
<sequence>MTTIAVIGATGQIGRLVVAEALNDGVTVRAQSRDAGRAHRVLPQGAEVVAADPTDAEALRPVLEGVDAVVLTHGADVDGRGGKTFYEVVRAVLEVLPERAHVSLMTAMRTSEHPARYEFIAWKRRAERLLRASGRPYLIVRPGWFGYEGPQDHAIDLRQGDLVTGQPGVSKQHVAQVLLAGAHAAAVPGTTVEFFSKVGAPDDDVPALLTAMEADDAAHSGRGSQDSTEVPLAEEPEEVRRDLAAHGA</sequence>
<evidence type="ECO:0000256" key="1">
    <source>
        <dbReference type="SAM" id="MobiDB-lite"/>
    </source>
</evidence>
<organism evidence="3 4">
    <name type="scientific">Actinomyces radicidentis</name>
    <dbReference type="NCBI Taxonomy" id="111015"/>
    <lineage>
        <taxon>Bacteria</taxon>
        <taxon>Bacillati</taxon>
        <taxon>Actinomycetota</taxon>
        <taxon>Actinomycetes</taxon>
        <taxon>Actinomycetales</taxon>
        <taxon>Actinomycetaceae</taxon>
        <taxon>Actinomyces</taxon>
    </lineage>
</organism>
<dbReference type="PANTHER" id="PTHR15020:SF50">
    <property type="entry name" value="UPF0659 PROTEIN YMR090W"/>
    <property type="match status" value="1"/>
</dbReference>
<feature type="compositionally biased region" description="Basic and acidic residues" evidence="1">
    <location>
        <begin position="238"/>
        <end position="248"/>
    </location>
</feature>
<dbReference type="EMBL" id="CP014228">
    <property type="protein sequence ID" value="AMD86445.1"/>
    <property type="molecule type" value="Genomic_DNA"/>
</dbReference>
<dbReference type="SUPFAM" id="SSF51735">
    <property type="entry name" value="NAD(P)-binding Rossmann-fold domains"/>
    <property type="match status" value="1"/>
</dbReference>
<feature type="domain" description="NAD(P)-binding" evidence="2">
    <location>
        <begin position="8"/>
        <end position="180"/>
    </location>
</feature>
<proteinExistence type="predicted"/>
<feature type="region of interest" description="Disordered" evidence="1">
    <location>
        <begin position="215"/>
        <end position="248"/>
    </location>
</feature>
<evidence type="ECO:0000313" key="3">
    <source>
        <dbReference type="EMBL" id="AMD86445.1"/>
    </source>
</evidence>
<keyword evidence="4" id="KW-1185">Reference proteome</keyword>
<dbReference type="KEGG" id="ard:AXF14_01060"/>
<dbReference type="RefSeq" id="WP_067939273.1">
    <property type="nucleotide sequence ID" value="NZ_CAUSVG010000006.1"/>
</dbReference>
<dbReference type="STRING" id="111015.AXF14_01060"/>
<dbReference type="Pfam" id="PF13460">
    <property type="entry name" value="NAD_binding_10"/>
    <property type="match status" value="1"/>
</dbReference>
<name>A0A0X8JCN5_ACTRD</name>
<evidence type="ECO:0000259" key="2">
    <source>
        <dbReference type="Pfam" id="PF13460"/>
    </source>
</evidence>
<dbReference type="Proteomes" id="UP000065220">
    <property type="component" value="Chromosome"/>
</dbReference>
<dbReference type="AlphaFoldDB" id="A0A0X8JCN5"/>
<reference evidence="4" key="1">
    <citation type="submission" date="2016-02" db="EMBL/GenBank/DDBJ databases">
        <authorList>
            <person name="Holder M.E."/>
            <person name="Ajami N.J."/>
            <person name="Petrosino J.F."/>
        </authorList>
    </citation>
    <scope>NUCLEOTIDE SEQUENCE [LARGE SCALE GENOMIC DNA]</scope>
    <source>
        <strain evidence="4">CCUG 36733</strain>
    </source>
</reference>
<protein>
    <recommendedName>
        <fullName evidence="2">NAD(P)-binding domain-containing protein</fullName>
    </recommendedName>
</protein>
<accession>A0A0X8JCN5</accession>
<dbReference type="Gene3D" id="3.40.50.720">
    <property type="entry name" value="NAD(P)-binding Rossmann-like Domain"/>
    <property type="match status" value="1"/>
</dbReference>